<protein>
    <recommendedName>
        <fullName evidence="1">2-hydroxychromene-2-carboxylate isomerase</fullName>
        <ecNumber evidence="1">5.99.1.4</ecNumber>
    </recommendedName>
</protein>
<evidence type="ECO:0000256" key="2">
    <source>
        <dbReference type="PIRSR" id="PIRSR006386-1"/>
    </source>
</evidence>
<dbReference type="PANTHER" id="PTHR42943:SF2">
    <property type="entry name" value="GLUTATHIONE S-TRANSFERASE KAPPA 1"/>
    <property type="match status" value="1"/>
</dbReference>
<dbReference type="KEGG" id="thu:AC731_015845"/>
<proteinExistence type="inferred from homology"/>
<dbReference type="Proteomes" id="UP000036902">
    <property type="component" value="Chromosome"/>
</dbReference>
<comment type="catalytic activity">
    <reaction evidence="1">
        <text>2-hydroxychromene-2-carboxylate = (3E)-4-(2-hydroxyphenyl)-2-oxobut-3-enoate</text>
        <dbReference type="Rhea" id="RHEA:27401"/>
        <dbReference type="ChEBI" id="CHEBI:59350"/>
        <dbReference type="ChEBI" id="CHEBI:59353"/>
        <dbReference type="EC" id="5.99.1.4"/>
    </reaction>
</comment>
<dbReference type="RefSeq" id="WP_048707504.1">
    <property type="nucleotide sequence ID" value="NZ_CP014646.1"/>
</dbReference>
<feature type="active site" description="Nucleophile" evidence="2">
    <location>
        <position position="14"/>
    </location>
</feature>
<dbReference type="InterPro" id="IPR036249">
    <property type="entry name" value="Thioredoxin-like_sf"/>
</dbReference>
<dbReference type="GO" id="GO:1901170">
    <property type="term" value="P:naphthalene catabolic process"/>
    <property type="evidence" value="ECO:0007669"/>
    <property type="project" value="InterPro"/>
</dbReference>
<evidence type="ECO:0000259" key="3">
    <source>
        <dbReference type="Pfam" id="PF01323"/>
    </source>
</evidence>
<dbReference type="PIRSF" id="PIRSF006386">
    <property type="entry name" value="HCCAis_GSTk"/>
    <property type="match status" value="1"/>
</dbReference>
<dbReference type="InterPro" id="IPR014440">
    <property type="entry name" value="HCCAis_GSTk"/>
</dbReference>
<dbReference type="InterPro" id="IPR044087">
    <property type="entry name" value="NahD-like"/>
</dbReference>
<evidence type="ECO:0000313" key="4">
    <source>
        <dbReference type="EMBL" id="AMO38278.1"/>
    </source>
</evidence>
<name>A0A127K8I6_9RHOO</name>
<keyword evidence="1 4" id="KW-0413">Isomerase</keyword>
<gene>
    <name evidence="4" type="ORF">AC731_015845</name>
</gene>
<dbReference type="GO" id="GO:0006749">
    <property type="term" value="P:glutathione metabolic process"/>
    <property type="evidence" value="ECO:0007669"/>
    <property type="project" value="TreeGrafter"/>
</dbReference>
<accession>A0A127K8I6</accession>
<dbReference type="PANTHER" id="PTHR42943">
    <property type="entry name" value="GLUTATHIONE S-TRANSFERASE KAPPA"/>
    <property type="match status" value="1"/>
</dbReference>
<dbReference type="InterPro" id="IPR001853">
    <property type="entry name" value="DSBA-like_thioredoxin_dom"/>
</dbReference>
<reference evidence="5" key="1">
    <citation type="submission" date="2016-03" db="EMBL/GenBank/DDBJ databases">
        <authorList>
            <person name="Ma C."/>
            <person name="Zhou S."/>
            <person name="Yang G."/>
        </authorList>
    </citation>
    <scope>NUCLEOTIDE SEQUENCE [LARGE SCALE GENOMIC DNA]</scope>
    <source>
        <strain evidence="5">SgZ-1</strain>
    </source>
</reference>
<organism evidence="4 5">
    <name type="scientific">Thauera humireducens</name>
    <dbReference type="NCBI Taxonomy" id="1134435"/>
    <lineage>
        <taxon>Bacteria</taxon>
        <taxon>Pseudomonadati</taxon>
        <taxon>Pseudomonadota</taxon>
        <taxon>Betaproteobacteria</taxon>
        <taxon>Rhodocyclales</taxon>
        <taxon>Zoogloeaceae</taxon>
        <taxon>Thauera</taxon>
    </lineage>
</organism>
<dbReference type="AlphaFoldDB" id="A0A127K8I6"/>
<dbReference type="GO" id="GO:0004364">
    <property type="term" value="F:glutathione transferase activity"/>
    <property type="evidence" value="ECO:0007669"/>
    <property type="project" value="TreeGrafter"/>
</dbReference>
<dbReference type="EC" id="5.99.1.4" evidence="1"/>
<feature type="domain" description="DSBA-like thioredoxin" evidence="3">
    <location>
        <begin position="5"/>
        <end position="191"/>
    </location>
</feature>
<keyword evidence="5" id="KW-1185">Reference proteome</keyword>
<dbReference type="CDD" id="cd03022">
    <property type="entry name" value="DsbA_HCCA_Iso"/>
    <property type="match status" value="1"/>
</dbReference>
<dbReference type="InterPro" id="IPR051924">
    <property type="entry name" value="GST_Kappa/NadH"/>
</dbReference>
<dbReference type="SUPFAM" id="SSF52833">
    <property type="entry name" value="Thioredoxin-like"/>
    <property type="match status" value="1"/>
</dbReference>
<evidence type="ECO:0000313" key="5">
    <source>
        <dbReference type="Proteomes" id="UP000036902"/>
    </source>
</evidence>
<dbReference type="GO" id="GO:0004602">
    <property type="term" value="F:glutathione peroxidase activity"/>
    <property type="evidence" value="ECO:0007669"/>
    <property type="project" value="TreeGrafter"/>
</dbReference>
<comment type="similarity">
    <text evidence="1">Belongs to the GST superfamily. NadH family.</text>
</comment>
<dbReference type="EMBL" id="CP014646">
    <property type="protein sequence ID" value="AMO38278.1"/>
    <property type="molecule type" value="Genomic_DNA"/>
</dbReference>
<evidence type="ECO:0000256" key="1">
    <source>
        <dbReference type="PIRNR" id="PIRNR006386"/>
    </source>
</evidence>
<dbReference type="Gene3D" id="3.40.30.10">
    <property type="entry name" value="Glutaredoxin"/>
    <property type="match status" value="1"/>
</dbReference>
<dbReference type="GO" id="GO:0018845">
    <property type="term" value="F:2-hydroxychromene-2-carboxylate isomerase activity"/>
    <property type="evidence" value="ECO:0007669"/>
    <property type="project" value="UniProtKB-UniRule"/>
</dbReference>
<sequence>MSRPVVEFWYEFASTYSWLSVMRIEPLAEAAGVELVWRPFLLGPVFMALGWNDSPFNIYPPKGRYMWRDLERLAAKHHLPFRKPSGFPRNSVLAARVALVGVGEGWVAPFSRAVMNANFAEDRDIGQREVIADILAAQGLDAEAVIGRALADANKLALRCQTERAAELGLFGAPSFRVDDELFWGNDRLEDALDWARGVRAL</sequence>
<dbReference type="Pfam" id="PF01323">
    <property type="entry name" value="DSBA"/>
    <property type="match status" value="1"/>
</dbReference>